<dbReference type="RefSeq" id="WP_165992273.1">
    <property type="nucleotide sequence ID" value="NZ_JAMYZY010000018.1"/>
</dbReference>
<sequence>MAYIILAFALILGAFADTQGLATLALQQDIYIEPSNAAQRWLAYRSAVQFYVERHPDFSGSLDLSDIGMSNEKQFLPNAGNDVSKDSNGTTIVTWMPLAPNIVADTIRLADGDRSIGIAHDTSWSSPFFGNMGNLPVSVPEGDIISVVTFTGPRF</sequence>
<dbReference type="InterPro" id="IPR009987">
    <property type="entry name" value="IM_PilM"/>
</dbReference>
<evidence type="ECO:0000313" key="2">
    <source>
        <dbReference type="EMBL" id="MCP1258960.1"/>
    </source>
</evidence>
<dbReference type="EMBL" id="JAMYZZ010000018">
    <property type="protein sequence ID" value="MCP1258960.1"/>
    <property type="molecule type" value="Genomic_DNA"/>
</dbReference>
<reference evidence="2 3" key="1">
    <citation type="submission" date="2022-06" db="EMBL/GenBank/DDBJ databases">
        <title>Acetobacer genomes from food samples.</title>
        <authorList>
            <person name="Sombolestani A."/>
        </authorList>
    </citation>
    <scope>NUCLEOTIDE SEQUENCE [LARGE SCALE GENOMIC DNA]</scope>
    <source>
        <strain evidence="2 3">R-83285</strain>
    </source>
</reference>
<feature type="chain" id="PRO_5047254182" evidence="1">
    <location>
        <begin position="17"/>
        <end position="155"/>
    </location>
</feature>
<accession>A0ABT1F194</accession>
<evidence type="ECO:0000313" key="3">
    <source>
        <dbReference type="Proteomes" id="UP001523528"/>
    </source>
</evidence>
<protein>
    <submittedName>
        <fullName evidence="2">Type IV pilus biogenesis protein PilM</fullName>
    </submittedName>
</protein>
<feature type="signal peptide" evidence="1">
    <location>
        <begin position="1"/>
        <end position="16"/>
    </location>
</feature>
<dbReference type="Pfam" id="PF07419">
    <property type="entry name" value="PilM"/>
    <property type="match status" value="1"/>
</dbReference>
<evidence type="ECO:0000256" key="1">
    <source>
        <dbReference type="SAM" id="SignalP"/>
    </source>
</evidence>
<gene>
    <name evidence="2" type="primary">pilM</name>
    <name evidence="2" type="ORF">NKW50_10200</name>
</gene>
<name>A0ABT1F194_9PROT</name>
<comment type="caution">
    <text evidence="2">The sequence shown here is derived from an EMBL/GenBank/DDBJ whole genome shotgun (WGS) entry which is preliminary data.</text>
</comment>
<dbReference type="Proteomes" id="UP001523528">
    <property type="component" value="Unassembled WGS sequence"/>
</dbReference>
<keyword evidence="1" id="KW-0732">Signal</keyword>
<proteinExistence type="predicted"/>
<keyword evidence="3" id="KW-1185">Reference proteome</keyword>
<organism evidence="2 3">
    <name type="scientific">Acetobacter lambici</name>
    <dbReference type="NCBI Taxonomy" id="1332824"/>
    <lineage>
        <taxon>Bacteria</taxon>
        <taxon>Pseudomonadati</taxon>
        <taxon>Pseudomonadota</taxon>
        <taxon>Alphaproteobacteria</taxon>
        <taxon>Acetobacterales</taxon>
        <taxon>Acetobacteraceae</taxon>
        <taxon>Acetobacter</taxon>
    </lineage>
</organism>